<dbReference type="InterPro" id="IPR011330">
    <property type="entry name" value="Glyco_hydro/deAcase_b/a-brl"/>
</dbReference>
<dbReference type="Proteomes" id="UP000216885">
    <property type="component" value="Unassembled WGS sequence"/>
</dbReference>
<dbReference type="NCBIfam" id="NF003816">
    <property type="entry name" value="PRK05406.1-5"/>
    <property type="match status" value="1"/>
</dbReference>
<dbReference type="AlphaFoldDB" id="A0A261UUX3"/>
<dbReference type="GO" id="GO:0005975">
    <property type="term" value="P:carbohydrate metabolic process"/>
    <property type="evidence" value="ECO:0007669"/>
    <property type="project" value="InterPro"/>
</dbReference>
<evidence type="ECO:0000313" key="3">
    <source>
        <dbReference type="Proteomes" id="UP000216885"/>
    </source>
</evidence>
<dbReference type="SUPFAM" id="SSF88713">
    <property type="entry name" value="Glycoside hydrolase/deacetylase"/>
    <property type="match status" value="1"/>
</dbReference>
<dbReference type="InterPro" id="IPR005501">
    <property type="entry name" value="LamB/YcsF/PxpA-like"/>
</dbReference>
<comment type="function">
    <text evidence="1">Catalyzes the cleavage of 5-oxoproline to form L-glutamate coupled to the hydrolysis of ATP to ADP and inorganic phosphate.</text>
</comment>
<dbReference type="Pfam" id="PF03746">
    <property type="entry name" value="LamB_YcsF"/>
    <property type="match status" value="1"/>
</dbReference>
<keyword evidence="1" id="KW-0067">ATP-binding</keyword>
<comment type="catalytic activity">
    <reaction evidence="1">
        <text>5-oxo-L-proline + ATP + 2 H2O = L-glutamate + ADP + phosphate + H(+)</text>
        <dbReference type="Rhea" id="RHEA:10348"/>
        <dbReference type="ChEBI" id="CHEBI:15377"/>
        <dbReference type="ChEBI" id="CHEBI:15378"/>
        <dbReference type="ChEBI" id="CHEBI:29985"/>
        <dbReference type="ChEBI" id="CHEBI:30616"/>
        <dbReference type="ChEBI" id="CHEBI:43474"/>
        <dbReference type="ChEBI" id="CHEBI:58402"/>
        <dbReference type="ChEBI" id="CHEBI:456216"/>
        <dbReference type="EC" id="3.5.2.9"/>
    </reaction>
</comment>
<dbReference type="OrthoDB" id="9773478at2"/>
<evidence type="ECO:0000313" key="2">
    <source>
        <dbReference type="EMBL" id="OZI64703.1"/>
    </source>
</evidence>
<dbReference type="HAMAP" id="MF_00691">
    <property type="entry name" value="PxpA"/>
    <property type="match status" value="1"/>
</dbReference>
<dbReference type="PANTHER" id="PTHR30292">
    <property type="entry name" value="UNCHARACTERIZED PROTEIN YBGL-RELATED"/>
    <property type="match status" value="1"/>
</dbReference>
<dbReference type="CDD" id="cd10787">
    <property type="entry name" value="LamB_YcsF_like"/>
    <property type="match status" value="1"/>
</dbReference>
<dbReference type="RefSeq" id="WP_094819678.1">
    <property type="nucleotide sequence ID" value="NZ_NEVO01000002.1"/>
</dbReference>
<keyword evidence="1" id="KW-0378">Hydrolase</keyword>
<proteinExistence type="inferred from homology"/>
<comment type="caution">
    <text evidence="2">The sequence shown here is derived from an EMBL/GenBank/DDBJ whole genome shotgun (WGS) entry which is preliminary data.</text>
</comment>
<reference evidence="2 3" key="1">
    <citation type="submission" date="2017-05" db="EMBL/GenBank/DDBJ databases">
        <title>Complete and WGS of Bordetella genogroups.</title>
        <authorList>
            <person name="Spilker T."/>
            <person name="LiPuma J."/>
        </authorList>
    </citation>
    <scope>NUCLEOTIDE SEQUENCE [LARGE SCALE GENOMIC DNA]</scope>
    <source>
        <strain evidence="2 3">AU9919</strain>
    </source>
</reference>
<accession>A0A261UUX3</accession>
<evidence type="ECO:0000256" key="1">
    <source>
        <dbReference type="HAMAP-Rule" id="MF_00691"/>
    </source>
</evidence>
<sequence length="256" mass="27299">MTATTNLVIDLNCDMGESYGAWHMGNDDAVLQFVSSANVACGFHGGDPSTMRKTVAAALKHNVSIGAHPSLPDLVGFGRRPMQVTPQEAYDMVVYQVGALAAVAATQGTRLHHVKAHGALYNMAVKDRPLAQAIARAVHDVDASLVLYGLPGSYLIEAANELGLRAANEVFADRTYQDDGSLTPRTQAGAMIEDLDTAVAQVLRMVQDRVVRSVNGRDVPVQADTLCIHGDQPNAVVFAEGLREALLKAGVEIRKV</sequence>
<organism evidence="2 3">
    <name type="scientific">Bordetella genomosp. 4</name>
    <dbReference type="NCBI Taxonomy" id="463044"/>
    <lineage>
        <taxon>Bacteria</taxon>
        <taxon>Pseudomonadati</taxon>
        <taxon>Pseudomonadota</taxon>
        <taxon>Betaproteobacteria</taxon>
        <taxon>Burkholderiales</taxon>
        <taxon>Alcaligenaceae</taxon>
        <taxon>Bordetella</taxon>
    </lineage>
</organism>
<dbReference type="EC" id="3.5.2.9" evidence="1"/>
<keyword evidence="1" id="KW-0547">Nucleotide-binding</keyword>
<name>A0A261UUX3_9BORD</name>
<comment type="subunit">
    <text evidence="1">Forms a complex composed of PxpA, PxpB and PxpC.</text>
</comment>
<dbReference type="NCBIfam" id="NF003814">
    <property type="entry name" value="PRK05406.1-3"/>
    <property type="match status" value="1"/>
</dbReference>
<dbReference type="PANTHER" id="PTHR30292:SF0">
    <property type="entry name" value="5-OXOPROLINASE SUBUNIT A"/>
    <property type="match status" value="1"/>
</dbReference>
<dbReference type="GO" id="GO:0017168">
    <property type="term" value="F:5-oxoprolinase (ATP-hydrolyzing) activity"/>
    <property type="evidence" value="ECO:0007669"/>
    <property type="project" value="UniProtKB-UniRule"/>
</dbReference>
<dbReference type="GO" id="GO:0005524">
    <property type="term" value="F:ATP binding"/>
    <property type="evidence" value="ECO:0007669"/>
    <property type="project" value="UniProtKB-UniRule"/>
</dbReference>
<comment type="similarity">
    <text evidence="1">Belongs to the LamB/PxpA family.</text>
</comment>
<dbReference type="EMBL" id="NEVQ01000003">
    <property type="protein sequence ID" value="OZI64703.1"/>
    <property type="molecule type" value="Genomic_DNA"/>
</dbReference>
<keyword evidence="3" id="KW-1185">Reference proteome</keyword>
<dbReference type="Gene3D" id="3.20.20.370">
    <property type="entry name" value="Glycoside hydrolase/deacetylase"/>
    <property type="match status" value="1"/>
</dbReference>
<gene>
    <name evidence="1" type="primary">pxpA</name>
    <name evidence="2" type="ORF">CAL20_03390</name>
</gene>
<protein>
    <recommendedName>
        <fullName evidence="1">5-oxoprolinase subunit A</fullName>
        <shortName evidence="1">5-OPase subunit A</shortName>
        <ecNumber evidence="1">3.5.2.9</ecNumber>
    </recommendedName>
    <alternativeName>
        <fullName evidence="1">5-oxoprolinase (ATP-hydrolyzing) subunit A</fullName>
    </alternativeName>
</protein>